<evidence type="ECO:0000256" key="3">
    <source>
        <dbReference type="ARBA" id="ARBA00023015"/>
    </source>
</evidence>
<dbReference type="Pfam" id="PF25601">
    <property type="entry name" value="AAA_lid_14"/>
    <property type="match status" value="1"/>
</dbReference>
<dbReference type="PROSITE" id="PS50045">
    <property type="entry name" value="SIGMA54_INTERACT_4"/>
    <property type="match status" value="1"/>
</dbReference>
<dbReference type="Proteomes" id="UP000321192">
    <property type="component" value="Unassembled WGS sequence"/>
</dbReference>
<dbReference type="InterPro" id="IPR009057">
    <property type="entry name" value="Homeodomain-like_sf"/>
</dbReference>
<evidence type="ECO:0000256" key="1">
    <source>
        <dbReference type="ARBA" id="ARBA00022741"/>
    </source>
</evidence>
<sequence length="152" mass="17019">FRQDLFYRVNAFPICLPALRERPDDIPLLAEALLGRVAPERKLKLAAEALACLQAYDYPGNVRELRNILERASLMCDGDTVQRRHLPEELCEPGRAPAAAPPLRRAAPDTPRELSDAELASLLRSYRGSRKALAAELGLSERTLYRRIKALS</sequence>
<evidence type="ECO:0000313" key="7">
    <source>
        <dbReference type="Proteomes" id="UP000321192"/>
    </source>
</evidence>
<keyword evidence="4" id="KW-0804">Transcription</keyword>
<evidence type="ECO:0000259" key="5">
    <source>
        <dbReference type="PROSITE" id="PS50045"/>
    </source>
</evidence>
<dbReference type="SUPFAM" id="SSF46689">
    <property type="entry name" value="Homeodomain-like"/>
    <property type="match status" value="1"/>
</dbReference>
<dbReference type="RefSeq" id="WP_276658424.1">
    <property type="nucleotide sequence ID" value="NZ_SSFD01000138.1"/>
</dbReference>
<dbReference type="InterPro" id="IPR002197">
    <property type="entry name" value="HTH_Fis"/>
</dbReference>
<dbReference type="Pfam" id="PF02954">
    <property type="entry name" value="HTH_8"/>
    <property type="match status" value="1"/>
</dbReference>
<reference evidence="6 7" key="1">
    <citation type="submission" date="2018-09" db="EMBL/GenBank/DDBJ databases">
        <title>Metagenome Assembled Genomes from an Advanced Water Purification Facility.</title>
        <authorList>
            <person name="Stamps B.W."/>
            <person name="Spear J.R."/>
        </authorList>
    </citation>
    <scope>NUCLEOTIDE SEQUENCE [LARGE SCALE GENOMIC DNA]</scope>
    <source>
        <strain evidence="6">Bin_27_1</strain>
    </source>
</reference>
<evidence type="ECO:0000313" key="6">
    <source>
        <dbReference type="EMBL" id="TXH85647.1"/>
    </source>
</evidence>
<dbReference type="Gene3D" id="1.10.8.60">
    <property type="match status" value="1"/>
</dbReference>
<keyword evidence="2" id="KW-0067">ATP-binding</keyword>
<gene>
    <name evidence="6" type="ORF">E6Q80_09400</name>
</gene>
<dbReference type="SUPFAM" id="SSF52540">
    <property type="entry name" value="P-loop containing nucleoside triphosphate hydrolases"/>
    <property type="match status" value="1"/>
</dbReference>
<evidence type="ECO:0000256" key="4">
    <source>
        <dbReference type="ARBA" id="ARBA00023163"/>
    </source>
</evidence>
<dbReference type="InterPro" id="IPR058031">
    <property type="entry name" value="AAA_lid_NorR"/>
</dbReference>
<dbReference type="GO" id="GO:0043565">
    <property type="term" value="F:sequence-specific DNA binding"/>
    <property type="evidence" value="ECO:0007669"/>
    <property type="project" value="InterPro"/>
</dbReference>
<dbReference type="Gene3D" id="1.10.10.60">
    <property type="entry name" value="Homeodomain-like"/>
    <property type="match status" value="1"/>
</dbReference>
<feature type="domain" description="Sigma-54 factor interaction" evidence="5">
    <location>
        <begin position="1"/>
        <end position="74"/>
    </location>
</feature>
<organism evidence="6 7">
    <name type="scientific">Thauera aminoaromatica</name>
    <dbReference type="NCBI Taxonomy" id="164330"/>
    <lineage>
        <taxon>Bacteria</taxon>
        <taxon>Pseudomonadati</taxon>
        <taxon>Pseudomonadota</taxon>
        <taxon>Betaproteobacteria</taxon>
        <taxon>Rhodocyclales</taxon>
        <taxon>Zoogloeaceae</taxon>
        <taxon>Thauera</taxon>
    </lineage>
</organism>
<feature type="non-terminal residue" evidence="6">
    <location>
        <position position="1"/>
    </location>
</feature>
<dbReference type="InterPro" id="IPR002078">
    <property type="entry name" value="Sigma_54_int"/>
</dbReference>
<dbReference type="AlphaFoldDB" id="A0A5C7SPU7"/>
<dbReference type="GO" id="GO:0005524">
    <property type="term" value="F:ATP binding"/>
    <property type="evidence" value="ECO:0007669"/>
    <property type="project" value="UniProtKB-KW"/>
</dbReference>
<dbReference type="InterPro" id="IPR027417">
    <property type="entry name" value="P-loop_NTPase"/>
</dbReference>
<protein>
    <submittedName>
        <fullName evidence="6">AAA family ATPase</fullName>
    </submittedName>
</protein>
<proteinExistence type="predicted"/>
<dbReference type="InterPro" id="IPR025944">
    <property type="entry name" value="Sigma_54_int_dom_CS"/>
</dbReference>
<accession>A0A5C7SPU7</accession>
<keyword evidence="1" id="KW-0547">Nucleotide-binding</keyword>
<comment type="caution">
    <text evidence="6">The sequence shown here is derived from an EMBL/GenBank/DDBJ whole genome shotgun (WGS) entry which is preliminary data.</text>
</comment>
<keyword evidence="3" id="KW-0805">Transcription regulation</keyword>
<dbReference type="EMBL" id="SSFD01000138">
    <property type="protein sequence ID" value="TXH85647.1"/>
    <property type="molecule type" value="Genomic_DNA"/>
</dbReference>
<dbReference type="PROSITE" id="PS00688">
    <property type="entry name" value="SIGMA54_INTERACT_3"/>
    <property type="match status" value="1"/>
</dbReference>
<name>A0A5C7SPU7_THASP</name>
<dbReference type="GO" id="GO:0006355">
    <property type="term" value="P:regulation of DNA-templated transcription"/>
    <property type="evidence" value="ECO:0007669"/>
    <property type="project" value="InterPro"/>
</dbReference>
<dbReference type="PANTHER" id="PTHR32071">
    <property type="entry name" value="TRANSCRIPTIONAL REGULATORY PROTEIN"/>
    <property type="match status" value="1"/>
</dbReference>
<evidence type="ECO:0000256" key="2">
    <source>
        <dbReference type="ARBA" id="ARBA00022840"/>
    </source>
</evidence>